<keyword evidence="3" id="KW-1185">Reference proteome</keyword>
<evidence type="ECO:0000256" key="1">
    <source>
        <dbReference type="SAM" id="MobiDB-lite"/>
    </source>
</evidence>
<dbReference type="VEuPathDB" id="VectorBase:ACON000296"/>
<dbReference type="EnsemblMetazoa" id="ACON000296-RA">
    <property type="protein sequence ID" value="ACON000296-PA"/>
    <property type="gene ID" value="ACON000296"/>
</dbReference>
<evidence type="ECO:0000313" key="2">
    <source>
        <dbReference type="EnsemblMetazoa" id="ACON000296-PA"/>
    </source>
</evidence>
<accession>A0A6E8V8D5</accession>
<reference key="1">
    <citation type="journal article" date="2019" name="Genes (Basel)">
        <title>A High-Quality De novo Genome Assembly from a Single Mosquito Using PacBio Sequencing.</title>
        <authorList>
            <person name="Kingan S.B."/>
            <person name="Heaton H."/>
            <person name="Cudini J."/>
            <person name="Lambert C.C."/>
            <person name="Baybayan P."/>
            <person name="Galvin B.D."/>
            <person name="Durbin R."/>
            <person name="Korlach J."/>
            <person name="Lawniczak M.K.N."/>
        </authorList>
    </citation>
    <scope>NUCLEOTIDE SEQUENCE [LARGE SCALE GENOMIC DNA]</scope>
    <source>
        <strain>Mali-NIH</strain>
    </source>
</reference>
<evidence type="ECO:0000313" key="3">
    <source>
        <dbReference type="Proteomes" id="UP001105220"/>
    </source>
</evidence>
<sequence length="230" mass="24031">MGGQGPSEGAAGRAHGGRAGHRHSGAEGLPVHAGAHGHPEPAARGTVAPDDRCAGPDPAAVQRRRTVDDPVRPLPHVRDFARAAVGPALLGHDRAQPAAPARLAPAGAVVHGACHRRAVRARVRRPVRAQGLRRLVRVQLGVERADAADRAGVRGRNLAPAARPVRRPHGHRTVGRSKPLCPYSPFVWVFCAAQCVCELAACIKACIASLVPKLPPSGGKHGVLYPFLQG</sequence>
<reference evidence="2" key="2">
    <citation type="submission" date="2020-05" db="UniProtKB">
        <authorList>
            <consortium name="EnsemblMetazoa"/>
        </authorList>
    </citation>
    <scope>IDENTIFICATION</scope>
    <source>
        <strain evidence="2">Ngousso</strain>
    </source>
</reference>
<proteinExistence type="predicted"/>
<protein>
    <submittedName>
        <fullName evidence="2">Uncharacterized protein</fullName>
    </submittedName>
</protein>
<feature type="compositionally biased region" description="Low complexity" evidence="1">
    <location>
        <begin position="26"/>
        <end position="45"/>
    </location>
</feature>
<feature type="region of interest" description="Disordered" evidence="1">
    <location>
        <begin position="1"/>
        <end position="73"/>
    </location>
</feature>
<dbReference type="Proteomes" id="UP001105220">
    <property type="component" value="Unplaced"/>
</dbReference>
<organism evidence="2 3">
    <name type="scientific">Anopheles coluzzii</name>
    <name type="common">African malaria mosquito</name>
    <dbReference type="NCBI Taxonomy" id="1518534"/>
    <lineage>
        <taxon>Eukaryota</taxon>
        <taxon>Metazoa</taxon>
        <taxon>Ecdysozoa</taxon>
        <taxon>Arthropoda</taxon>
        <taxon>Hexapoda</taxon>
        <taxon>Insecta</taxon>
        <taxon>Pterygota</taxon>
        <taxon>Neoptera</taxon>
        <taxon>Endopterygota</taxon>
        <taxon>Diptera</taxon>
        <taxon>Nematocera</taxon>
        <taxon>Culicoidea</taxon>
        <taxon>Culicidae</taxon>
        <taxon>Anophelinae</taxon>
        <taxon>Anopheles</taxon>
    </lineage>
</organism>
<name>A0A6E8V8D5_ANOCL</name>
<dbReference type="AlphaFoldDB" id="A0A6E8V8D5"/>